<accession>A0ABV5T4J2</accession>
<dbReference type="EMBL" id="JBHMBE010000009">
    <property type="protein sequence ID" value="MFB9647327.1"/>
    <property type="molecule type" value="Genomic_DNA"/>
</dbReference>
<evidence type="ECO:0000256" key="1">
    <source>
        <dbReference type="ARBA" id="ARBA00006484"/>
    </source>
</evidence>
<sequence>MSRPVALVTGVGRPQGIGAGIVRVLAREGWDLVLSRWQPADEAVFGADAAAGLESVIAQARDEGARVVDVPVDLERADAAASLFATARAELGEVAALVLSHAWDIESGILDTTVEEFDRHFAINARAGWLLIREFARQADAGGAIVALTSDHTTGNLPYGASKAALDRIVISAARELAPRGISANVLNPGPIDTGWMTDEVRDVLTGMQPGGRLGAPAEVAEVVAFLVSARGRWVTGQLLSADGGFSISI</sequence>
<gene>
    <name evidence="3" type="ORF">ACFFPJ_16150</name>
</gene>
<organism evidence="3 4">
    <name type="scientific">Microbacterium terregens</name>
    <dbReference type="NCBI Taxonomy" id="69363"/>
    <lineage>
        <taxon>Bacteria</taxon>
        <taxon>Bacillati</taxon>
        <taxon>Actinomycetota</taxon>
        <taxon>Actinomycetes</taxon>
        <taxon>Micrococcales</taxon>
        <taxon>Microbacteriaceae</taxon>
        <taxon>Microbacterium</taxon>
    </lineage>
</organism>
<evidence type="ECO:0000256" key="2">
    <source>
        <dbReference type="ARBA" id="ARBA00023002"/>
    </source>
</evidence>
<dbReference type="InterPro" id="IPR002347">
    <property type="entry name" value="SDR_fam"/>
</dbReference>
<dbReference type="SUPFAM" id="SSF51735">
    <property type="entry name" value="NAD(P)-binding Rossmann-fold domains"/>
    <property type="match status" value="1"/>
</dbReference>
<comment type="similarity">
    <text evidence="1">Belongs to the short-chain dehydrogenases/reductases (SDR) family.</text>
</comment>
<evidence type="ECO:0000313" key="3">
    <source>
        <dbReference type="EMBL" id="MFB9647327.1"/>
    </source>
</evidence>
<comment type="caution">
    <text evidence="3">The sequence shown here is derived from an EMBL/GenBank/DDBJ whole genome shotgun (WGS) entry which is preliminary data.</text>
</comment>
<dbReference type="PANTHER" id="PTHR48107:SF7">
    <property type="entry name" value="RE15974P"/>
    <property type="match status" value="1"/>
</dbReference>
<dbReference type="Gene3D" id="3.40.50.720">
    <property type="entry name" value="NAD(P)-binding Rossmann-like Domain"/>
    <property type="match status" value="1"/>
</dbReference>
<dbReference type="PRINTS" id="PR00081">
    <property type="entry name" value="GDHRDH"/>
</dbReference>
<dbReference type="PROSITE" id="PS00061">
    <property type="entry name" value="ADH_SHORT"/>
    <property type="match status" value="1"/>
</dbReference>
<dbReference type="Pfam" id="PF13561">
    <property type="entry name" value="adh_short_C2"/>
    <property type="match status" value="1"/>
</dbReference>
<dbReference type="Proteomes" id="UP001589611">
    <property type="component" value="Unassembled WGS sequence"/>
</dbReference>
<dbReference type="RefSeq" id="WP_344713615.1">
    <property type="nucleotide sequence ID" value="NZ_BAAAWH010000001.1"/>
</dbReference>
<evidence type="ECO:0000313" key="4">
    <source>
        <dbReference type="Proteomes" id="UP001589611"/>
    </source>
</evidence>
<dbReference type="InterPro" id="IPR036291">
    <property type="entry name" value="NAD(P)-bd_dom_sf"/>
</dbReference>
<keyword evidence="4" id="KW-1185">Reference proteome</keyword>
<dbReference type="PANTHER" id="PTHR48107">
    <property type="entry name" value="NADPH-DEPENDENT ALDEHYDE REDUCTASE-LIKE PROTEIN, CHLOROPLASTIC-RELATED"/>
    <property type="match status" value="1"/>
</dbReference>
<reference evidence="3 4" key="1">
    <citation type="submission" date="2024-09" db="EMBL/GenBank/DDBJ databases">
        <authorList>
            <person name="Sun Q."/>
            <person name="Mori K."/>
        </authorList>
    </citation>
    <scope>NUCLEOTIDE SEQUENCE [LARGE SCALE GENOMIC DNA]</scope>
    <source>
        <strain evidence="3 4">JCM 1342</strain>
    </source>
</reference>
<proteinExistence type="inferred from homology"/>
<keyword evidence="2" id="KW-0560">Oxidoreductase</keyword>
<protein>
    <submittedName>
        <fullName evidence="3">SDR family oxidoreductase</fullName>
    </submittedName>
</protein>
<name>A0ABV5T4J2_9MICO</name>
<dbReference type="InterPro" id="IPR020904">
    <property type="entry name" value="Sc_DH/Rdtase_CS"/>
</dbReference>